<dbReference type="EC" id="3.4.24.-" evidence="8"/>
<feature type="domain" description="Peptidase M4 C-terminal" evidence="10">
    <location>
        <begin position="187"/>
        <end position="356"/>
    </location>
</feature>
<dbReference type="Gene3D" id="3.10.170.10">
    <property type="match status" value="1"/>
</dbReference>
<dbReference type="GO" id="GO:0046872">
    <property type="term" value="F:metal ion binding"/>
    <property type="evidence" value="ECO:0007669"/>
    <property type="project" value="UniProtKB-UniRule"/>
</dbReference>
<evidence type="ECO:0000259" key="10">
    <source>
        <dbReference type="Pfam" id="PF02868"/>
    </source>
</evidence>
<evidence type="ECO:0000256" key="5">
    <source>
        <dbReference type="ARBA" id="ARBA00022833"/>
    </source>
</evidence>
<evidence type="ECO:0000256" key="3">
    <source>
        <dbReference type="ARBA" id="ARBA00022723"/>
    </source>
</evidence>
<dbReference type="HOGENOM" id="CLU_008590_0_1_6"/>
<protein>
    <recommendedName>
        <fullName evidence="8">Neutral metalloproteinase</fullName>
        <ecNumber evidence="8">3.4.24.-</ecNumber>
    </recommendedName>
</protein>
<dbReference type="CDD" id="cd09597">
    <property type="entry name" value="M4_TLP"/>
    <property type="match status" value="1"/>
</dbReference>
<keyword evidence="6 8" id="KW-0482">Metalloprotease</keyword>
<evidence type="ECO:0000256" key="6">
    <source>
        <dbReference type="ARBA" id="ARBA00023049"/>
    </source>
</evidence>
<dbReference type="GO" id="GO:0006508">
    <property type="term" value="P:proteolysis"/>
    <property type="evidence" value="ECO:0007669"/>
    <property type="project" value="UniProtKB-KW"/>
</dbReference>
<dbReference type="Pfam" id="PF01447">
    <property type="entry name" value="Peptidase_M4"/>
    <property type="match status" value="1"/>
</dbReference>
<dbReference type="GO" id="GO:0005576">
    <property type="term" value="C:extracellular region"/>
    <property type="evidence" value="ECO:0007669"/>
    <property type="project" value="UniProtKB-SubCell"/>
</dbReference>
<evidence type="ECO:0000256" key="8">
    <source>
        <dbReference type="RuleBase" id="RU366073"/>
    </source>
</evidence>
<proteinExistence type="inferred from homology"/>
<dbReference type="KEGG" id="xcb:XC_0077"/>
<evidence type="ECO:0000256" key="2">
    <source>
        <dbReference type="ARBA" id="ARBA00022670"/>
    </source>
</evidence>
<dbReference type="PANTHER" id="PTHR43579:SF1">
    <property type="entry name" value="NEUTRAL METALLOPROTEINASE"/>
    <property type="match status" value="1"/>
</dbReference>
<dbReference type="Proteomes" id="UP000000420">
    <property type="component" value="Chromosome"/>
</dbReference>
<evidence type="ECO:0000313" key="12">
    <source>
        <dbReference type="Proteomes" id="UP000000420"/>
    </source>
</evidence>
<dbReference type="EMBL" id="CP000050">
    <property type="protein sequence ID" value="AAY47169.1"/>
    <property type="molecule type" value="Genomic_DNA"/>
</dbReference>
<accession>A0A0H2X2E7</accession>
<dbReference type="InterPro" id="IPR013856">
    <property type="entry name" value="Peptidase_M4_domain"/>
</dbReference>
<dbReference type="AlphaFoldDB" id="A0A0H2X2E7"/>
<feature type="active site" evidence="7">
    <location>
        <position position="177"/>
    </location>
</feature>
<comment type="cofactor">
    <cofactor evidence="8">
        <name>Zn(2+)</name>
        <dbReference type="ChEBI" id="CHEBI:29105"/>
    </cofactor>
</comment>
<sequence length="358" mass="38473">MEIAMSAFVAPRRAGILPPYLLDHVAQAAPERARHCAQLTRHITAQLRQRRAQGLLARDSADDAPTATTDTAVRRHLYDARQGTALPGVLVREEGAPPTDDVAVTEAYDYLGATHAFFQQVYARNSIDDAGMPLLGTVHYERNYDNAFWTGEQMVFGDGDGEIFTRFTIAIDVVAHELTHGVIERTANLIYQGQSGALNESVSDVFGVLVKQYALRQDAAQADWLVGAGMFLPGVQGVALRSMQAPGTAYDDPALGKDPQPAHMDAYVDTQEDDGGVHYNSGIPNRAFQRAAVAIGGYAWEKAGRIWYRALTGGALSASADFATFAALTVRVASTDYGAGSAEASAVEQAWRDVGVLA</sequence>
<evidence type="ECO:0000259" key="9">
    <source>
        <dbReference type="Pfam" id="PF01447"/>
    </source>
</evidence>
<dbReference type="InterPro" id="IPR052759">
    <property type="entry name" value="Metalloprotease_M4"/>
</dbReference>
<organism evidence="11 12">
    <name type="scientific">Xanthomonas campestris pv. campestris (strain 8004)</name>
    <dbReference type="NCBI Taxonomy" id="314565"/>
    <lineage>
        <taxon>Bacteria</taxon>
        <taxon>Pseudomonadati</taxon>
        <taxon>Pseudomonadota</taxon>
        <taxon>Gammaproteobacteria</taxon>
        <taxon>Lysobacterales</taxon>
        <taxon>Lysobacteraceae</taxon>
        <taxon>Xanthomonas</taxon>
    </lineage>
</organism>
<evidence type="ECO:0000256" key="1">
    <source>
        <dbReference type="ARBA" id="ARBA00009388"/>
    </source>
</evidence>
<dbReference type="Pfam" id="PF02868">
    <property type="entry name" value="Peptidase_M4_C"/>
    <property type="match status" value="1"/>
</dbReference>
<keyword evidence="5 8" id="KW-0862">Zinc</keyword>
<comment type="similarity">
    <text evidence="1 8">Belongs to the peptidase M4 family.</text>
</comment>
<feature type="active site" description="Proton donor" evidence="7">
    <location>
        <position position="278"/>
    </location>
</feature>
<keyword evidence="3" id="KW-0479">Metal-binding</keyword>
<dbReference type="GO" id="GO:0004222">
    <property type="term" value="F:metalloendopeptidase activity"/>
    <property type="evidence" value="ECO:0007669"/>
    <property type="project" value="UniProtKB-UniRule"/>
</dbReference>
<evidence type="ECO:0000256" key="7">
    <source>
        <dbReference type="PIRSR" id="PIRSR623612-1"/>
    </source>
</evidence>
<keyword evidence="2 8" id="KW-0645">Protease</keyword>
<comment type="subcellular location">
    <subcellularLocation>
        <location evidence="8">Secreted</location>
    </subcellularLocation>
</comment>
<dbReference type="PANTHER" id="PTHR43579">
    <property type="match status" value="1"/>
</dbReference>
<dbReference type="SUPFAM" id="SSF55486">
    <property type="entry name" value="Metalloproteases ('zincins'), catalytic domain"/>
    <property type="match status" value="1"/>
</dbReference>
<comment type="function">
    <text evidence="8">Extracellular zinc metalloprotease.</text>
</comment>
<dbReference type="Gene3D" id="1.10.390.10">
    <property type="entry name" value="Neutral Protease Domain 2"/>
    <property type="match status" value="1"/>
</dbReference>
<dbReference type="InterPro" id="IPR023612">
    <property type="entry name" value="Peptidase_M4"/>
</dbReference>
<dbReference type="PRINTS" id="PR00730">
    <property type="entry name" value="THERMOLYSIN"/>
</dbReference>
<gene>
    <name evidence="11" type="ordered locus">XC_0077</name>
</gene>
<keyword evidence="4 8" id="KW-0378">Hydrolase</keyword>
<feature type="domain" description="Peptidase M4" evidence="9">
    <location>
        <begin position="100"/>
        <end position="184"/>
    </location>
</feature>
<evidence type="ECO:0000313" key="11">
    <source>
        <dbReference type="EMBL" id="AAY47169.1"/>
    </source>
</evidence>
<keyword evidence="8" id="KW-0964">Secreted</keyword>
<evidence type="ECO:0000256" key="4">
    <source>
        <dbReference type="ARBA" id="ARBA00022801"/>
    </source>
</evidence>
<name>A0A0H2X2E7_XANC8</name>
<dbReference type="InterPro" id="IPR027268">
    <property type="entry name" value="Peptidase_M4/M1_CTD_sf"/>
</dbReference>
<reference evidence="11 12" key="1">
    <citation type="journal article" date="2005" name="Genome Res.">
        <title>Comparative and functional genomic analyses of the pathogenicity of phytopathogen Xanthomonas campestris pv. campestris.</title>
        <authorList>
            <person name="Qian W."/>
            <person name="Jia Y."/>
            <person name="Ren S.X."/>
            <person name="He Y.Q."/>
            <person name="Feng J.X."/>
            <person name="Lu L.F."/>
            <person name="Sun Q."/>
            <person name="Ying G."/>
            <person name="Tang D.J."/>
            <person name="Tang H."/>
            <person name="Wu W."/>
            <person name="Hao P."/>
            <person name="Wang L."/>
            <person name="Jiang B.L."/>
            <person name="Zeng S."/>
            <person name="Gu W.Y."/>
            <person name="Lu G."/>
            <person name="Rong L."/>
            <person name="Tian Y."/>
            <person name="Yao Z."/>
            <person name="Fu G."/>
            <person name="Chen B."/>
            <person name="Fang R."/>
            <person name="Qiang B."/>
            <person name="Chen Z."/>
            <person name="Zhao G.P."/>
            <person name="Tang J.L."/>
            <person name="He C."/>
        </authorList>
    </citation>
    <scope>NUCLEOTIDE SEQUENCE [LARGE SCALE GENOMIC DNA]</scope>
    <source>
        <strain evidence="11 12">8004</strain>
    </source>
</reference>
<dbReference type="InterPro" id="IPR001570">
    <property type="entry name" value="Peptidase_M4_C_domain"/>
</dbReference>